<comment type="caution">
    <text evidence="1">The sequence shown here is derived from an EMBL/GenBank/DDBJ whole genome shotgun (WGS) entry which is preliminary data.</text>
</comment>
<dbReference type="EMBL" id="CBTK010000028">
    <property type="protein sequence ID" value="CDH43545.1"/>
    <property type="molecule type" value="Genomic_DNA"/>
</dbReference>
<protein>
    <recommendedName>
        <fullName evidence="3">Ester cyclase</fullName>
    </recommendedName>
</protein>
<evidence type="ECO:0008006" key="3">
    <source>
        <dbReference type="Google" id="ProtNLM"/>
    </source>
</evidence>
<gene>
    <name evidence="1" type="ORF">BN874_1230055</name>
</gene>
<evidence type="ECO:0000313" key="2">
    <source>
        <dbReference type="Proteomes" id="UP000019184"/>
    </source>
</evidence>
<dbReference type="PANTHER" id="PTHR38436:SF1">
    <property type="entry name" value="ESTER CYCLASE"/>
    <property type="match status" value="1"/>
</dbReference>
<proteinExistence type="predicted"/>
<dbReference type="Gene3D" id="3.10.450.50">
    <property type="match status" value="1"/>
</dbReference>
<dbReference type="RefSeq" id="WP_034430605.1">
    <property type="nucleotide sequence ID" value="NZ_CBTK010000028.1"/>
</dbReference>
<dbReference type="Pfam" id="PF07366">
    <property type="entry name" value="SnoaL"/>
    <property type="match status" value="1"/>
</dbReference>
<evidence type="ECO:0000313" key="1">
    <source>
        <dbReference type="EMBL" id="CDH43545.1"/>
    </source>
</evidence>
<dbReference type="GO" id="GO:0030638">
    <property type="term" value="P:polyketide metabolic process"/>
    <property type="evidence" value="ECO:0007669"/>
    <property type="project" value="InterPro"/>
</dbReference>
<dbReference type="InterPro" id="IPR009959">
    <property type="entry name" value="Cyclase_SnoaL-like"/>
</dbReference>
<organism evidence="1 2">
    <name type="scientific">Candidatus Contendobacter odensis Run_B_J11</name>
    <dbReference type="NCBI Taxonomy" id="1400861"/>
    <lineage>
        <taxon>Bacteria</taxon>
        <taxon>Pseudomonadati</taxon>
        <taxon>Pseudomonadota</taxon>
        <taxon>Gammaproteobacteria</taxon>
        <taxon>Candidatus Competibacteraceae</taxon>
        <taxon>Candidatus Contendibacter</taxon>
    </lineage>
</organism>
<reference evidence="1 2" key="1">
    <citation type="journal article" date="2014" name="ISME J.">
        <title>Candidatus Competibacter-lineage genomes retrieved from metagenomes reveal functional metabolic diversity.</title>
        <authorList>
            <person name="McIlroy S.J."/>
            <person name="Albertsen M."/>
            <person name="Andresen E.K."/>
            <person name="Saunders A.M."/>
            <person name="Kristiansen R."/>
            <person name="Stokholm-Bjerregaard M."/>
            <person name="Nielsen K.L."/>
            <person name="Nielsen P.H."/>
        </authorList>
    </citation>
    <scope>NUCLEOTIDE SEQUENCE [LARGE SCALE GENOMIC DNA]</scope>
    <source>
        <strain evidence="1 2">Run_B_J11</strain>
    </source>
</reference>
<dbReference type="OrthoDB" id="6226303at2"/>
<sequence length="150" mass="16844">MSENSTLDTNKALVRRNFEAIWSQGNLAVADEILAPDYVGHIATLPDAVHGTEAFKQLIAMYHCSFPDTRFEIQDQIAEGNKIATRWIAYGTHRGEFMGIAPSGETMSVTGMSFHRIENGRILESWDDWDALSMLQGMTEDVFQSLSMRI</sequence>
<dbReference type="Proteomes" id="UP000019184">
    <property type="component" value="Unassembled WGS sequence"/>
</dbReference>
<name>A0A7U7G8J1_9GAMM</name>
<dbReference type="PANTHER" id="PTHR38436">
    <property type="entry name" value="POLYKETIDE CYCLASE SNOAL-LIKE DOMAIN"/>
    <property type="match status" value="1"/>
</dbReference>
<accession>A0A7U7G8J1</accession>
<dbReference type="InterPro" id="IPR032710">
    <property type="entry name" value="NTF2-like_dom_sf"/>
</dbReference>
<dbReference type="SUPFAM" id="SSF54427">
    <property type="entry name" value="NTF2-like"/>
    <property type="match status" value="1"/>
</dbReference>
<dbReference type="AlphaFoldDB" id="A0A7U7G8J1"/>
<keyword evidence="2" id="KW-1185">Reference proteome</keyword>